<dbReference type="InterPro" id="IPR012910">
    <property type="entry name" value="Plug_dom"/>
</dbReference>
<sequence>MFSPTDVAGLSAPAIRGDLTIAEAINRLLGATGLIATYANGSVIIRGRLAAAGTEATDIIVTGSRIRGAPPTAPVTTMTSQDIRRAGQADLGEALRSSPLNFAGGQSPGIGTNQGAANVNANGASSVNLLGLGPNATLTLLNGSRLSYTGINAGVDISAIPAVAVDRVEIVTDGASAIYGADAVAGVVNVFLRRNYQGLSVQSTLGGATDGGDFQQHYSAVGGRTWKGGGVLAVYDYLANSAVEAGERSYATKMATDSSLYPRIGRNSGLVSLFQEVGALTANVDLLYKNGRQDIVQGYVTGQPHTVSGADARANTYNFVVAPTVTARLGAGWTARFVSSYGFDKSRINSNNFSANRLSSTSGRRYDNDALSVEINAEGPLFELPAGAVRAAVGGGYRQTGIELVSVTGGVTGSAFNRHRDNRFGYAEVYVPLLAPASESRFGQSLSLTGAFRYEANSGVGSVALPKAGFVYTPIAGITLKGSWGRSFRLPTLYQQYSGYSSVLLPVAAYASGFPTGSNFIVLVGAGPNMKPERSENWTLSAEFKPSSIPRFFGTISYFNYDYTDRVATPVTSTVGGLNNPLYANLITLNPSPALQQGLNTGATIGLQNGTSLPYNPSTVVAIFDERDRNVARQNYHGLTASARYTLGNKDRQKLDLSLDGTWIESKQQLVAGLPYTPLAGTIFNPPHLKGRLGATYSTPRFSLSGFANVSSDLTDRRTAKVYTTNGPITFDLTSIVQAGGGFELGATIDNLFNAKPPIIVTGSPYETTFDSTNFSPIGRFISISLRKAW</sequence>
<evidence type="ECO:0000256" key="9">
    <source>
        <dbReference type="ARBA" id="ARBA00023237"/>
    </source>
</evidence>
<protein>
    <submittedName>
        <fullName evidence="13">TonB-dependent receptor</fullName>
    </submittedName>
</protein>
<keyword evidence="2 10" id="KW-0813">Transport</keyword>
<dbReference type="AlphaFoldDB" id="A0A502FQG4"/>
<keyword evidence="6" id="KW-0408">Iron</keyword>
<dbReference type="InterPro" id="IPR037066">
    <property type="entry name" value="Plug_dom_sf"/>
</dbReference>
<keyword evidence="9 10" id="KW-0998">Cell outer membrane</keyword>
<comment type="subcellular location">
    <subcellularLocation>
        <location evidence="1 10">Cell outer membrane</location>
        <topology evidence="1 10">Multi-pass membrane protein</topology>
    </subcellularLocation>
</comment>
<keyword evidence="3 10" id="KW-1134">Transmembrane beta strand</keyword>
<keyword evidence="4" id="KW-0406">Ion transport</keyword>
<dbReference type="InterPro" id="IPR000531">
    <property type="entry name" value="Beta-barrel_TonB"/>
</dbReference>
<comment type="similarity">
    <text evidence="10 11">Belongs to the TonB-dependent receptor family.</text>
</comment>
<keyword evidence="13" id="KW-0675">Receptor</keyword>
<dbReference type="Gene3D" id="2.170.130.10">
    <property type="entry name" value="TonB-dependent receptor, plug domain"/>
    <property type="match status" value="1"/>
</dbReference>
<evidence type="ECO:0000256" key="5">
    <source>
        <dbReference type="ARBA" id="ARBA00022692"/>
    </source>
</evidence>
<dbReference type="SUPFAM" id="SSF56935">
    <property type="entry name" value="Porins"/>
    <property type="match status" value="1"/>
</dbReference>
<dbReference type="PANTHER" id="PTHR47234:SF3">
    <property type="entry name" value="SECRETIN_TONB SHORT N-TERMINAL DOMAIN-CONTAINING PROTEIN"/>
    <property type="match status" value="1"/>
</dbReference>
<evidence type="ECO:0000313" key="14">
    <source>
        <dbReference type="Proteomes" id="UP000319931"/>
    </source>
</evidence>
<evidence type="ECO:0000259" key="12">
    <source>
        <dbReference type="SMART" id="SM00965"/>
    </source>
</evidence>
<evidence type="ECO:0000256" key="4">
    <source>
        <dbReference type="ARBA" id="ARBA00022496"/>
    </source>
</evidence>
<evidence type="ECO:0000256" key="6">
    <source>
        <dbReference type="ARBA" id="ARBA00023004"/>
    </source>
</evidence>
<dbReference type="Pfam" id="PF07660">
    <property type="entry name" value="STN"/>
    <property type="match status" value="1"/>
</dbReference>
<evidence type="ECO:0000256" key="7">
    <source>
        <dbReference type="ARBA" id="ARBA00023077"/>
    </source>
</evidence>
<comment type="caution">
    <text evidence="13">The sequence shown here is derived from an EMBL/GenBank/DDBJ whole genome shotgun (WGS) entry which is preliminary data.</text>
</comment>
<dbReference type="InterPro" id="IPR036942">
    <property type="entry name" value="Beta-barrel_TonB_sf"/>
</dbReference>
<dbReference type="Proteomes" id="UP000319931">
    <property type="component" value="Unassembled WGS sequence"/>
</dbReference>
<dbReference type="PROSITE" id="PS52016">
    <property type="entry name" value="TONB_DEPENDENT_REC_3"/>
    <property type="match status" value="1"/>
</dbReference>
<dbReference type="InterPro" id="IPR011662">
    <property type="entry name" value="Secretin/TonB_short_N"/>
</dbReference>
<dbReference type="GO" id="GO:0009279">
    <property type="term" value="C:cell outer membrane"/>
    <property type="evidence" value="ECO:0007669"/>
    <property type="project" value="UniProtKB-SubCell"/>
</dbReference>
<evidence type="ECO:0000256" key="10">
    <source>
        <dbReference type="PROSITE-ProRule" id="PRU01360"/>
    </source>
</evidence>
<dbReference type="Gene3D" id="2.40.170.20">
    <property type="entry name" value="TonB-dependent receptor, beta-barrel domain"/>
    <property type="match status" value="1"/>
</dbReference>
<evidence type="ECO:0000256" key="11">
    <source>
        <dbReference type="RuleBase" id="RU003357"/>
    </source>
</evidence>
<dbReference type="InterPro" id="IPR039426">
    <property type="entry name" value="TonB-dep_rcpt-like"/>
</dbReference>
<dbReference type="Pfam" id="PF07715">
    <property type="entry name" value="Plug"/>
    <property type="match status" value="1"/>
</dbReference>
<evidence type="ECO:0000256" key="2">
    <source>
        <dbReference type="ARBA" id="ARBA00022448"/>
    </source>
</evidence>
<dbReference type="SMART" id="SM00965">
    <property type="entry name" value="STN"/>
    <property type="match status" value="1"/>
</dbReference>
<keyword evidence="4" id="KW-0410">Iron transport</keyword>
<dbReference type="OrthoDB" id="7051241at2"/>
<evidence type="ECO:0000256" key="3">
    <source>
        <dbReference type="ARBA" id="ARBA00022452"/>
    </source>
</evidence>
<evidence type="ECO:0000313" key="13">
    <source>
        <dbReference type="EMBL" id="TPG51788.1"/>
    </source>
</evidence>
<dbReference type="PANTHER" id="PTHR47234">
    <property type="match status" value="1"/>
</dbReference>
<dbReference type="Pfam" id="PF00593">
    <property type="entry name" value="TonB_dep_Rec_b-barrel"/>
    <property type="match status" value="1"/>
</dbReference>
<keyword evidence="5 10" id="KW-0812">Transmembrane</keyword>
<dbReference type="EMBL" id="RCZC01000005">
    <property type="protein sequence ID" value="TPG51788.1"/>
    <property type="molecule type" value="Genomic_DNA"/>
</dbReference>
<organism evidence="13 14">
    <name type="scientific">Sphingomonas glacialis</name>
    <dbReference type="NCBI Taxonomy" id="658225"/>
    <lineage>
        <taxon>Bacteria</taxon>
        <taxon>Pseudomonadati</taxon>
        <taxon>Pseudomonadota</taxon>
        <taxon>Alphaproteobacteria</taxon>
        <taxon>Sphingomonadales</taxon>
        <taxon>Sphingomonadaceae</taxon>
        <taxon>Sphingomonas</taxon>
    </lineage>
</organism>
<keyword evidence="7 11" id="KW-0798">TonB box</keyword>
<keyword evidence="8 10" id="KW-0472">Membrane</keyword>
<keyword evidence="14" id="KW-1185">Reference proteome</keyword>
<evidence type="ECO:0000256" key="1">
    <source>
        <dbReference type="ARBA" id="ARBA00004571"/>
    </source>
</evidence>
<dbReference type="GO" id="GO:0006826">
    <property type="term" value="P:iron ion transport"/>
    <property type="evidence" value="ECO:0007669"/>
    <property type="project" value="UniProtKB-KW"/>
</dbReference>
<dbReference type="Gene3D" id="3.55.50.30">
    <property type="match status" value="1"/>
</dbReference>
<feature type="domain" description="Secretin/TonB short N-terminal" evidence="12">
    <location>
        <begin position="1"/>
        <end position="48"/>
    </location>
</feature>
<gene>
    <name evidence="13" type="ORF">EAH76_17295</name>
</gene>
<proteinExistence type="inferred from homology"/>
<name>A0A502FQG4_9SPHN</name>
<accession>A0A502FQG4</accession>
<reference evidence="13 14" key="1">
    <citation type="journal article" date="2019" name="Environ. Microbiol.">
        <title>Species interactions and distinct microbial communities in high Arctic permafrost affected cryosols are associated with the CH4 and CO2 gas fluxes.</title>
        <authorList>
            <person name="Altshuler I."/>
            <person name="Hamel J."/>
            <person name="Turney S."/>
            <person name="Magnuson E."/>
            <person name="Levesque R."/>
            <person name="Greer C."/>
            <person name="Whyte L.G."/>
        </authorList>
    </citation>
    <scope>NUCLEOTIDE SEQUENCE [LARGE SCALE GENOMIC DNA]</scope>
    <source>
        <strain evidence="13 14">E6.1</strain>
    </source>
</reference>
<evidence type="ECO:0000256" key="8">
    <source>
        <dbReference type="ARBA" id="ARBA00023136"/>
    </source>
</evidence>